<dbReference type="AlphaFoldDB" id="A0A6J4QK58"/>
<protein>
    <submittedName>
        <fullName evidence="1">Uncharacterized protein</fullName>
    </submittedName>
</protein>
<accession>A0A6J4QK58</accession>
<proteinExistence type="predicted"/>
<reference evidence="1" key="1">
    <citation type="submission" date="2020-02" db="EMBL/GenBank/DDBJ databases">
        <authorList>
            <person name="Meier V. D."/>
        </authorList>
    </citation>
    <scope>NUCLEOTIDE SEQUENCE</scope>
    <source>
        <strain evidence="1">AVDCRST_MAG51</strain>
    </source>
</reference>
<dbReference type="EMBL" id="CADCUX010000680">
    <property type="protein sequence ID" value="CAA9439499.1"/>
    <property type="molecule type" value="Genomic_DNA"/>
</dbReference>
<sequence>MFFMRYTREEYANMQAVQRRVARAEADYARFRAAYLEIAQTQPDHEVALAMIGADMNRAHAYLQALIGLPPTPFEKQPSVVVMREARRLAEEKGKH</sequence>
<organism evidence="1">
    <name type="scientific">uncultured Ramlibacter sp</name>
    <dbReference type="NCBI Taxonomy" id="260755"/>
    <lineage>
        <taxon>Bacteria</taxon>
        <taxon>Pseudomonadati</taxon>
        <taxon>Pseudomonadota</taxon>
        <taxon>Betaproteobacteria</taxon>
        <taxon>Burkholderiales</taxon>
        <taxon>Comamonadaceae</taxon>
        <taxon>Ramlibacter</taxon>
        <taxon>environmental samples</taxon>
    </lineage>
</organism>
<gene>
    <name evidence="1" type="ORF">AVDCRST_MAG51-3172</name>
</gene>
<name>A0A6J4QK58_9BURK</name>
<evidence type="ECO:0000313" key="1">
    <source>
        <dbReference type="EMBL" id="CAA9439499.1"/>
    </source>
</evidence>